<dbReference type="Proteomes" id="UP000479710">
    <property type="component" value="Unassembled WGS sequence"/>
</dbReference>
<feature type="domain" description="TRNA-binding" evidence="5">
    <location>
        <begin position="1"/>
        <end position="62"/>
    </location>
</feature>
<dbReference type="Gene3D" id="2.40.50.140">
    <property type="entry name" value="Nucleic acid-binding proteins"/>
    <property type="match status" value="1"/>
</dbReference>
<dbReference type="PANTHER" id="PTHR11586">
    <property type="entry name" value="TRNA-AMINOACYLATION COFACTOR ARC1 FAMILY MEMBER"/>
    <property type="match status" value="1"/>
</dbReference>
<protein>
    <recommendedName>
        <fullName evidence="5">tRNA-binding domain-containing protein</fullName>
    </recommendedName>
</protein>
<reference evidence="6 7" key="1">
    <citation type="submission" date="2019-11" db="EMBL/GenBank/DDBJ databases">
        <title>Whole genome sequence of Oryza granulata.</title>
        <authorList>
            <person name="Li W."/>
        </authorList>
    </citation>
    <scope>NUCLEOTIDE SEQUENCE [LARGE SCALE GENOMIC DNA]</scope>
    <source>
        <strain evidence="7">cv. Menghai</strain>
        <tissue evidence="6">Leaf</tissue>
    </source>
</reference>
<dbReference type="OrthoDB" id="19141at2759"/>
<dbReference type="GO" id="GO:0000049">
    <property type="term" value="F:tRNA binding"/>
    <property type="evidence" value="ECO:0007669"/>
    <property type="project" value="UniProtKB-UniRule"/>
</dbReference>
<proteinExistence type="predicted"/>
<dbReference type="PANTHER" id="PTHR11586:SF47">
    <property type="entry name" value="NUCLEIC ACID-BINDING, OB-FOLD-LIKE PROTEIN"/>
    <property type="match status" value="1"/>
</dbReference>
<organism evidence="6 7">
    <name type="scientific">Oryza meyeriana var. granulata</name>
    <dbReference type="NCBI Taxonomy" id="110450"/>
    <lineage>
        <taxon>Eukaryota</taxon>
        <taxon>Viridiplantae</taxon>
        <taxon>Streptophyta</taxon>
        <taxon>Embryophyta</taxon>
        <taxon>Tracheophyta</taxon>
        <taxon>Spermatophyta</taxon>
        <taxon>Magnoliopsida</taxon>
        <taxon>Liliopsida</taxon>
        <taxon>Poales</taxon>
        <taxon>Poaceae</taxon>
        <taxon>BOP clade</taxon>
        <taxon>Oryzoideae</taxon>
        <taxon>Oryzeae</taxon>
        <taxon>Oryzinae</taxon>
        <taxon>Oryza</taxon>
        <taxon>Oryza meyeriana</taxon>
    </lineage>
</organism>
<evidence type="ECO:0000256" key="3">
    <source>
        <dbReference type="PROSITE-ProRule" id="PRU00209"/>
    </source>
</evidence>
<evidence type="ECO:0000256" key="1">
    <source>
        <dbReference type="ARBA" id="ARBA00022555"/>
    </source>
</evidence>
<keyword evidence="7" id="KW-1185">Reference proteome</keyword>
<evidence type="ECO:0000313" key="7">
    <source>
        <dbReference type="Proteomes" id="UP000479710"/>
    </source>
</evidence>
<accession>A0A6G1BRS3</accession>
<dbReference type="InterPro" id="IPR051270">
    <property type="entry name" value="Tyrosine-tRNA_ligase_regulator"/>
</dbReference>
<keyword evidence="2 3" id="KW-0694">RNA-binding</keyword>
<dbReference type="EMBL" id="SPHZ02000011">
    <property type="protein sequence ID" value="KAF0890566.1"/>
    <property type="molecule type" value="Genomic_DNA"/>
</dbReference>
<sequence>MATAIVCDRMQDSNVIVLANLKPRNMRGIKSNGMLMAASDASHENVELLTPPEGSVPGISVVCWLQGGWPETSCLGPRANTEAQVFGASHPGAEVGARVLLPWPRDASAEVGAKKASCLSPWPGAEVGEVGASHPSAEVGWGGAQRPPALV</sequence>
<feature type="region of interest" description="Disordered" evidence="4">
    <location>
        <begin position="129"/>
        <end position="151"/>
    </location>
</feature>
<comment type="caution">
    <text evidence="6">The sequence shown here is derived from an EMBL/GenBank/DDBJ whole genome shotgun (WGS) entry which is preliminary data.</text>
</comment>
<dbReference type="InterPro" id="IPR012340">
    <property type="entry name" value="NA-bd_OB-fold"/>
</dbReference>
<dbReference type="InterPro" id="IPR002547">
    <property type="entry name" value="tRNA-bd_dom"/>
</dbReference>
<evidence type="ECO:0000259" key="5">
    <source>
        <dbReference type="PROSITE" id="PS50886"/>
    </source>
</evidence>
<name>A0A6G1BRS3_9ORYZ</name>
<evidence type="ECO:0000256" key="2">
    <source>
        <dbReference type="ARBA" id="ARBA00022884"/>
    </source>
</evidence>
<dbReference type="PROSITE" id="PS50886">
    <property type="entry name" value="TRBD"/>
    <property type="match status" value="1"/>
</dbReference>
<gene>
    <name evidence="6" type="ORF">E2562_003777</name>
</gene>
<evidence type="ECO:0000313" key="6">
    <source>
        <dbReference type="EMBL" id="KAF0890566.1"/>
    </source>
</evidence>
<evidence type="ECO:0000256" key="4">
    <source>
        <dbReference type="SAM" id="MobiDB-lite"/>
    </source>
</evidence>
<dbReference type="AlphaFoldDB" id="A0A6G1BRS3"/>
<dbReference type="SUPFAM" id="SSF50249">
    <property type="entry name" value="Nucleic acid-binding proteins"/>
    <property type="match status" value="1"/>
</dbReference>
<keyword evidence="1 3" id="KW-0820">tRNA-binding</keyword>
<dbReference type="Pfam" id="PF01588">
    <property type="entry name" value="tRNA_bind"/>
    <property type="match status" value="1"/>
</dbReference>